<organism evidence="1">
    <name type="scientific">Arundo donax</name>
    <name type="common">Giant reed</name>
    <name type="synonym">Donax arundinaceus</name>
    <dbReference type="NCBI Taxonomy" id="35708"/>
    <lineage>
        <taxon>Eukaryota</taxon>
        <taxon>Viridiplantae</taxon>
        <taxon>Streptophyta</taxon>
        <taxon>Embryophyta</taxon>
        <taxon>Tracheophyta</taxon>
        <taxon>Spermatophyta</taxon>
        <taxon>Magnoliopsida</taxon>
        <taxon>Liliopsida</taxon>
        <taxon>Poales</taxon>
        <taxon>Poaceae</taxon>
        <taxon>PACMAD clade</taxon>
        <taxon>Arundinoideae</taxon>
        <taxon>Arundineae</taxon>
        <taxon>Arundo</taxon>
    </lineage>
</organism>
<dbReference type="AlphaFoldDB" id="A0A0A9ESZ7"/>
<dbReference type="EMBL" id="GBRH01198768">
    <property type="protein sequence ID" value="JAD99127.1"/>
    <property type="molecule type" value="Transcribed_RNA"/>
</dbReference>
<name>A0A0A9ESZ7_ARUDO</name>
<reference evidence="1" key="2">
    <citation type="journal article" date="2015" name="Data Brief">
        <title>Shoot transcriptome of the giant reed, Arundo donax.</title>
        <authorList>
            <person name="Barrero R.A."/>
            <person name="Guerrero F.D."/>
            <person name="Moolhuijzen P."/>
            <person name="Goolsby J.A."/>
            <person name="Tidwell J."/>
            <person name="Bellgard S.E."/>
            <person name="Bellgard M.I."/>
        </authorList>
    </citation>
    <scope>NUCLEOTIDE SEQUENCE</scope>
    <source>
        <tissue evidence="1">Shoot tissue taken approximately 20 cm above the soil surface</tissue>
    </source>
</reference>
<protein>
    <submittedName>
        <fullName evidence="1">Uncharacterized protein</fullName>
    </submittedName>
</protein>
<evidence type="ECO:0000313" key="1">
    <source>
        <dbReference type="EMBL" id="JAD99127.1"/>
    </source>
</evidence>
<accession>A0A0A9ESZ7</accession>
<sequence length="39" mass="4576">MLVHLSRYLVICNQVISICRSMQLLLSLRSRLHPQINLL</sequence>
<proteinExistence type="predicted"/>
<reference evidence="1" key="1">
    <citation type="submission" date="2014-09" db="EMBL/GenBank/DDBJ databases">
        <authorList>
            <person name="Magalhaes I.L.F."/>
            <person name="Oliveira U."/>
            <person name="Santos F.R."/>
            <person name="Vidigal T.H.D.A."/>
            <person name="Brescovit A.D."/>
            <person name="Santos A.J."/>
        </authorList>
    </citation>
    <scope>NUCLEOTIDE SEQUENCE</scope>
    <source>
        <tissue evidence="1">Shoot tissue taken approximately 20 cm above the soil surface</tissue>
    </source>
</reference>